<dbReference type="Proteomes" id="UP000471447">
    <property type="component" value="Unassembled WGS sequence"/>
</dbReference>
<proteinExistence type="predicted"/>
<gene>
    <name evidence="1" type="ORF">GAZ26_27090</name>
</gene>
<reference evidence="1 2" key="1">
    <citation type="journal article" date="2019" name="Nat. Med.">
        <title>A library of human gut bacterial isolates paired with longitudinal multiomics data enables mechanistic microbiome research.</title>
        <authorList>
            <person name="Poyet M."/>
            <person name="Groussin M."/>
            <person name="Gibbons S.M."/>
            <person name="Avila-Pacheco J."/>
            <person name="Jiang X."/>
            <person name="Kearney S.M."/>
            <person name="Perrotta A.R."/>
            <person name="Berdy B."/>
            <person name="Zhao S."/>
            <person name="Lieberman T.D."/>
            <person name="Swanson P.K."/>
            <person name="Smith M."/>
            <person name="Roesemann S."/>
            <person name="Alexander J.E."/>
            <person name="Rich S.A."/>
            <person name="Livny J."/>
            <person name="Vlamakis H."/>
            <person name="Clish C."/>
            <person name="Bullock K."/>
            <person name="Deik A."/>
            <person name="Scott J."/>
            <person name="Pierce K.A."/>
            <person name="Xavier R.J."/>
            <person name="Alm E.J."/>
        </authorList>
    </citation>
    <scope>NUCLEOTIDE SEQUENCE [LARGE SCALE GENOMIC DNA]</scope>
    <source>
        <strain evidence="1 2">BIOML-A7</strain>
    </source>
</reference>
<comment type="caution">
    <text evidence="1">The sequence shown here is derived from an EMBL/GenBank/DDBJ whole genome shotgun (WGS) entry which is preliminary data.</text>
</comment>
<protein>
    <submittedName>
        <fullName evidence="1">Uncharacterized protein</fullName>
    </submittedName>
</protein>
<name>A0A7J5QIX1_9BACE</name>
<organism evidence="1 2">
    <name type="scientific">Bacteroides xylanisolvens</name>
    <dbReference type="NCBI Taxonomy" id="371601"/>
    <lineage>
        <taxon>Bacteria</taxon>
        <taxon>Pseudomonadati</taxon>
        <taxon>Bacteroidota</taxon>
        <taxon>Bacteroidia</taxon>
        <taxon>Bacteroidales</taxon>
        <taxon>Bacteroidaceae</taxon>
        <taxon>Bacteroides</taxon>
    </lineage>
</organism>
<evidence type="ECO:0000313" key="1">
    <source>
        <dbReference type="EMBL" id="KAB6415781.1"/>
    </source>
</evidence>
<dbReference type="RefSeq" id="WP_048697317.1">
    <property type="nucleotide sequence ID" value="NZ_JBDORN010000078.1"/>
</dbReference>
<dbReference type="EMBL" id="WDCG01000070">
    <property type="protein sequence ID" value="KAB6415781.1"/>
    <property type="molecule type" value="Genomic_DNA"/>
</dbReference>
<accession>A0A7J5QIX1</accession>
<sequence>MKSTRKSAGKMTKVVFRRYPDGQIIALFPDIPWGRQQGEVTSYMHFDQHGAADYAGVIAVTRPAREKEYRNPLSELRAIGYDDLYIVRRARPKFINS</sequence>
<dbReference type="AlphaFoldDB" id="A0A7J5QIX1"/>
<evidence type="ECO:0000313" key="2">
    <source>
        <dbReference type="Proteomes" id="UP000471447"/>
    </source>
</evidence>